<protein>
    <recommendedName>
        <fullName evidence="3">HTH araC/xylS-type domain-containing protein</fullName>
    </recommendedName>
</protein>
<reference evidence="1 2" key="1">
    <citation type="submission" date="2020-08" db="EMBL/GenBank/DDBJ databases">
        <title>Genomic Encyclopedia of Archaeal and Bacterial Type Strains, Phase II (KMG-II): from individual species to whole genera.</title>
        <authorList>
            <person name="Goeker M."/>
        </authorList>
    </citation>
    <scope>NUCLEOTIDE SEQUENCE [LARGE SCALE GENOMIC DNA]</scope>
    <source>
        <strain evidence="1 2">DSM 43850</strain>
    </source>
</reference>
<name>A0ABR6BS38_9PSEU</name>
<keyword evidence="2" id="KW-1185">Reference proteome</keyword>
<evidence type="ECO:0000313" key="1">
    <source>
        <dbReference type="EMBL" id="MBA8929734.1"/>
    </source>
</evidence>
<dbReference type="Proteomes" id="UP000517916">
    <property type="component" value="Unassembled WGS sequence"/>
</dbReference>
<proteinExistence type="predicted"/>
<accession>A0ABR6BS38</accession>
<gene>
    <name evidence="1" type="ORF">BC739_006952</name>
</gene>
<organism evidence="1 2">
    <name type="scientific">Kutzneria viridogrisea</name>
    <dbReference type="NCBI Taxonomy" id="47990"/>
    <lineage>
        <taxon>Bacteria</taxon>
        <taxon>Bacillati</taxon>
        <taxon>Actinomycetota</taxon>
        <taxon>Actinomycetes</taxon>
        <taxon>Pseudonocardiales</taxon>
        <taxon>Pseudonocardiaceae</taxon>
        <taxon>Kutzneria</taxon>
    </lineage>
</organism>
<dbReference type="EMBL" id="JACJID010000005">
    <property type="protein sequence ID" value="MBA8929734.1"/>
    <property type="molecule type" value="Genomic_DNA"/>
</dbReference>
<evidence type="ECO:0000313" key="2">
    <source>
        <dbReference type="Proteomes" id="UP000517916"/>
    </source>
</evidence>
<comment type="caution">
    <text evidence="1">The sequence shown here is derived from an EMBL/GenBank/DDBJ whole genome shotgun (WGS) entry which is preliminary data.</text>
</comment>
<sequence length="30" mass="3218">MEAFAERAGYGSVTFRTLRKTVATLLDAAA</sequence>
<evidence type="ECO:0008006" key="3">
    <source>
        <dbReference type="Google" id="ProtNLM"/>
    </source>
</evidence>